<sequence>MSTPTANVGSCADGGFLNDVGCAAFLAGVQAEGCDQSGVQLCSNCRLVKYCSPLCQTSHWR</sequence>
<name>K5XC52_PHACS</name>
<dbReference type="Proteomes" id="UP000008370">
    <property type="component" value="Unassembled WGS sequence"/>
</dbReference>
<dbReference type="InParanoid" id="K5XC52"/>
<dbReference type="Gene3D" id="6.10.140.2220">
    <property type="match status" value="1"/>
</dbReference>
<proteinExistence type="predicted"/>
<dbReference type="OrthoDB" id="432970at2759"/>
<organism evidence="5 6">
    <name type="scientific">Phanerochaete carnosa (strain HHB-10118-sp)</name>
    <name type="common">White-rot fungus</name>
    <name type="synonym">Peniophora carnosa</name>
    <dbReference type="NCBI Taxonomy" id="650164"/>
    <lineage>
        <taxon>Eukaryota</taxon>
        <taxon>Fungi</taxon>
        <taxon>Dikarya</taxon>
        <taxon>Basidiomycota</taxon>
        <taxon>Agaricomycotina</taxon>
        <taxon>Agaricomycetes</taxon>
        <taxon>Polyporales</taxon>
        <taxon>Phanerochaetaceae</taxon>
        <taxon>Phanerochaete</taxon>
    </lineage>
</organism>
<gene>
    <name evidence="5" type="ORF">PHACADRAFT_203745</name>
</gene>
<evidence type="ECO:0000259" key="4">
    <source>
        <dbReference type="Pfam" id="PF01753"/>
    </source>
</evidence>
<feature type="domain" description="MYND-type" evidence="4">
    <location>
        <begin position="34"/>
        <end position="60"/>
    </location>
</feature>
<dbReference type="InterPro" id="IPR002893">
    <property type="entry name" value="Znf_MYND"/>
</dbReference>
<keyword evidence="3" id="KW-0862">Zinc</keyword>
<evidence type="ECO:0000256" key="3">
    <source>
        <dbReference type="ARBA" id="ARBA00022833"/>
    </source>
</evidence>
<protein>
    <recommendedName>
        <fullName evidence="4">MYND-type domain-containing protein</fullName>
    </recommendedName>
</protein>
<keyword evidence="6" id="KW-1185">Reference proteome</keyword>
<dbReference type="KEGG" id="pco:PHACADRAFT_203745"/>
<dbReference type="EMBL" id="JH930468">
    <property type="protein sequence ID" value="EKM60567.1"/>
    <property type="molecule type" value="Genomic_DNA"/>
</dbReference>
<evidence type="ECO:0000256" key="1">
    <source>
        <dbReference type="ARBA" id="ARBA00022723"/>
    </source>
</evidence>
<keyword evidence="2" id="KW-0863">Zinc-finger</keyword>
<keyword evidence="1" id="KW-0479">Metal-binding</keyword>
<accession>K5XC52</accession>
<dbReference type="RefSeq" id="XP_007390020.1">
    <property type="nucleotide sequence ID" value="XM_007389958.1"/>
</dbReference>
<dbReference type="HOGENOM" id="CLU_2923383_0_0_1"/>
<evidence type="ECO:0000313" key="5">
    <source>
        <dbReference type="EMBL" id="EKM60567.1"/>
    </source>
</evidence>
<dbReference type="Pfam" id="PF01753">
    <property type="entry name" value="zf-MYND"/>
    <property type="match status" value="1"/>
</dbReference>
<evidence type="ECO:0000256" key="2">
    <source>
        <dbReference type="ARBA" id="ARBA00022771"/>
    </source>
</evidence>
<reference evidence="5 6" key="1">
    <citation type="journal article" date="2012" name="BMC Genomics">
        <title>Comparative genomics of the white-rot fungi, Phanerochaete carnosa and P. chrysosporium, to elucidate the genetic basis of the distinct wood types they colonize.</title>
        <authorList>
            <person name="Suzuki H."/>
            <person name="MacDonald J."/>
            <person name="Syed K."/>
            <person name="Salamov A."/>
            <person name="Hori C."/>
            <person name="Aerts A."/>
            <person name="Henrissat B."/>
            <person name="Wiebenga A."/>
            <person name="vanKuyk P.A."/>
            <person name="Barry K."/>
            <person name="Lindquist E."/>
            <person name="LaButti K."/>
            <person name="Lapidus A."/>
            <person name="Lucas S."/>
            <person name="Coutinho P."/>
            <person name="Gong Y."/>
            <person name="Samejima M."/>
            <person name="Mahadevan R."/>
            <person name="Abou-Zaid M."/>
            <person name="de Vries R.P."/>
            <person name="Igarashi K."/>
            <person name="Yadav J.S."/>
            <person name="Grigoriev I.V."/>
            <person name="Master E.R."/>
        </authorList>
    </citation>
    <scope>NUCLEOTIDE SEQUENCE [LARGE SCALE GENOMIC DNA]</scope>
    <source>
        <strain evidence="5 6">HHB-10118-sp</strain>
    </source>
</reference>
<evidence type="ECO:0000313" key="6">
    <source>
        <dbReference type="Proteomes" id="UP000008370"/>
    </source>
</evidence>
<dbReference type="SUPFAM" id="SSF144232">
    <property type="entry name" value="HIT/MYND zinc finger-like"/>
    <property type="match status" value="1"/>
</dbReference>
<dbReference type="GO" id="GO:0008270">
    <property type="term" value="F:zinc ion binding"/>
    <property type="evidence" value="ECO:0007669"/>
    <property type="project" value="UniProtKB-KW"/>
</dbReference>
<dbReference type="GeneID" id="18912215"/>
<dbReference type="AlphaFoldDB" id="K5XC52"/>